<sequence length="130" mass="14313">MPALRARVQPTDEVLVNIPTIFYTEPQTLRRTVTLLGHQVSVIARPVVYTWHHGDGTTARTSRPGRPYPAKDVTHRYRDTGENLRIGVDTSYAVTYTVDGGPRQELSGTLTAVGPTTTIDVTEASPILTR</sequence>
<evidence type="ECO:0000313" key="2">
    <source>
        <dbReference type="EMBL" id="TXL63215.1"/>
    </source>
</evidence>
<protein>
    <recommendedName>
        <fullName evidence="1">PKD domain-containing protein</fullName>
    </recommendedName>
</protein>
<gene>
    <name evidence="2" type="ORF">FHP06_03035</name>
</gene>
<dbReference type="Proteomes" id="UP000321571">
    <property type="component" value="Unassembled WGS sequence"/>
</dbReference>
<proteinExistence type="predicted"/>
<dbReference type="InterPro" id="IPR000601">
    <property type="entry name" value="PKD_dom"/>
</dbReference>
<dbReference type="AlphaFoldDB" id="A0A5C8NQR2"/>
<reference evidence="2 3" key="1">
    <citation type="submission" date="2019-06" db="EMBL/GenBank/DDBJ databases">
        <title>Aeromicrobium sp. nov., isolated from a maize field.</title>
        <authorList>
            <person name="Lin S.-Y."/>
            <person name="Tsai C.-F."/>
            <person name="Young C.-C."/>
        </authorList>
    </citation>
    <scope>NUCLEOTIDE SEQUENCE [LARGE SCALE GENOMIC DNA]</scope>
    <source>
        <strain evidence="2 3">CC-CFT486</strain>
    </source>
</reference>
<dbReference type="RefSeq" id="WP_147683620.1">
    <property type="nucleotide sequence ID" value="NZ_VDUX01000001.1"/>
</dbReference>
<dbReference type="OrthoDB" id="5192284at2"/>
<comment type="caution">
    <text evidence="2">The sequence shown here is derived from an EMBL/GenBank/DDBJ whole genome shotgun (WGS) entry which is preliminary data.</text>
</comment>
<name>A0A5C8NQR2_9ACTN</name>
<evidence type="ECO:0000259" key="1">
    <source>
        <dbReference type="PROSITE" id="PS50093"/>
    </source>
</evidence>
<feature type="domain" description="PKD" evidence="1">
    <location>
        <begin position="46"/>
        <end position="82"/>
    </location>
</feature>
<keyword evidence="3" id="KW-1185">Reference proteome</keyword>
<accession>A0A5C8NQR2</accession>
<evidence type="ECO:0000313" key="3">
    <source>
        <dbReference type="Proteomes" id="UP000321571"/>
    </source>
</evidence>
<dbReference type="PROSITE" id="PS50093">
    <property type="entry name" value="PKD"/>
    <property type="match status" value="1"/>
</dbReference>
<dbReference type="EMBL" id="VDUX01000001">
    <property type="protein sequence ID" value="TXL63215.1"/>
    <property type="molecule type" value="Genomic_DNA"/>
</dbReference>
<organism evidence="2 3">
    <name type="scientific">Aeromicrobium terrae</name>
    <dbReference type="NCBI Taxonomy" id="2498846"/>
    <lineage>
        <taxon>Bacteria</taxon>
        <taxon>Bacillati</taxon>
        <taxon>Actinomycetota</taxon>
        <taxon>Actinomycetes</taxon>
        <taxon>Propionibacteriales</taxon>
        <taxon>Nocardioidaceae</taxon>
        <taxon>Aeromicrobium</taxon>
    </lineage>
</organism>